<name>A0A3P5DHZ1_ECOLX</name>
<dbReference type="Proteomes" id="UP000281521">
    <property type="component" value="Unassembled WGS sequence"/>
</dbReference>
<evidence type="ECO:0000313" key="2">
    <source>
        <dbReference type="EMBL" id="VCY81479.1"/>
    </source>
</evidence>
<dbReference type="AlphaFoldDB" id="A0A3P5DHZ1"/>
<reference evidence="2 3" key="1">
    <citation type="submission" date="2018-10" db="EMBL/GenBank/DDBJ databases">
        <authorList>
            <person name="Noll B N."/>
        </authorList>
    </citation>
    <scope>NUCLEOTIDE SEQUENCE [LARGE SCALE GENOMIC DNA]</scope>
    <source>
        <strain evidence="2">Ecoli022</strain>
    </source>
</reference>
<evidence type="ECO:0000313" key="3">
    <source>
        <dbReference type="Proteomes" id="UP000281521"/>
    </source>
</evidence>
<dbReference type="GO" id="GO:0003677">
    <property type="term" value="F:DNA binding"/>
    <property type="evidence" value="ECO:0007669"/>
    <property type="project" value="InterPro"/>
</dbReference>
<accession>A0A3P5DHZ1</accession>
<gene>
    <name evidence="2" type="ORF">BANRA_00098</name>
</gene>
<dbReference type="Pfam" id="PF01548">
    <property type="entry name" value="DEDD_Tnp_IS110"/>
    <property type="match status" value="1"/>
</dbReference>
<organism evidence="2 3">
    <name type="scientific">Escherichia coli</name>
    <dbReference type="NCBI Taxonomy" id="562"/>
    <lineage>
        <taxon>Bacteria</taxon>
        <taxon>Pseudomonadati</taxon>
        <taxon>Pseudomonadota</taxon>
        <taxon>Gammaproteobacteria</taxon>
        <taxon>Enterobacterales</taxon>
        <taxon>Enterobacteriaceae</taxon>
        <taxon>Escherichia</taxon>
    </lineage>
</organism>
<sequence>MSVSNQRCAGIDVSKSTLDIAITSIAQPFTVPNEDGGFNQIFKELRRNETQLILMEATGGLESGVAGYLQSEGFDVVVLQAQDFVHALDYLAKSTKLMPESCYKWQ</sequence>
<feature type="domain" description="Transposase IS110-like N-terminal" evidence="1">
    <location>
        <begin position="9"/>
        <end position="84"/>
    </location>
</feature>
<evidence type="ECO:0000259" key="1">
    <source>
        <dbReference type="Pfam" id="PF01548"/>
    </source>
</evidence>
<dbReference type="EMBL" id="UWXJ01000001">
    <property type="protein sequence ID" value="VCY81479.1"/>
    <property type="molecule type" value="Genomic_DNA"/>
</dbReference>
<dbReference type="GO" id="GO:0004803">
    <property type="term" value="F:transposase activity"/>
    <property type="evidence" value="ECO:0007669"/>
    <property type="project" value="InterPro"/>
</dbReference>
<protein>
    <submittedName>
        <fullName evidence="2">Transposase (Identified by ISEscan HMM)</fullName>
    </submittedName>
</protein>
<dbReference type="InterPro" id="IPR002525">
    <property type="entry name" value="Transp_IS110-like_N"/>
</dbReference>
<proteinExistence type="predicted"/>
<dbReference type="GO" id="GO:0006313">
    <property type="term" value="P:DNA transposition"/>
    <property type="evidence" value="ECO:0007669"/>
    <property type="project" value="InterPro"/>
</dbReference>